<organism evidence="1 2">
    <name type="scientific">Antiquaquibacter oligotrophicus</name>
    <dbReference type="NCBI Taxonomy" id="2880260"/>
    <lineage>
        <taxon>Bacteria</taxon>
        <taxon>Bacillati</taxon>
        <taxon>Actinomycetota</taxon>
        <taxon>Actinomycetes</taxon>
        <taxon>Micrococcales</taxon>
        <taxon>Microbacteriaceae</taxon>
        <taxon>Antiquaquibacter</taxon>
    </lineage>
</organism>
<proteinExistence type="predicted"/>
<gene>
    <name evidence="1" type="ORF">M2152_002577</name>
</gene>
<evidence type="ECO:0000313" key="1">
    <source>
        <dbReference type="EMBL" id="MDH6182395.1"/>
    </source>
</evidence>
<protein>
    <submittedName>
        <fullName evidence="1">Uncharacterized protein</fullName>
    </submittedName>
</protein>
<accession>A0ABT6KRI6</accession>
<dbReference type="EMBL" id="JARXVQ010000001">
    <property type="protein sequence ID" value="MDH6182395.1"/>
    <property type="molecule type" value="Genomic_DNA"/>
</dbReference>
<evidence type="ECO:0000313" key="2">
    <source>
        <dbReference type="Proteomes" id="UP001160142"/>
    </source>
</evidence>
<dbReference type="Proteomes" id="UP001160142">
    <property type="component" value="Unassembled WGS sequence"/>
</dbReference>
<dbReference type="RefSeq" id="WP_322134675.1">
    <property type="nucleotide sequence ID" value="NZ_CP085036.1"/>
</dbReference>
<dbReference type="Gene3D" id="3.40.50.1820">
    <property type="entry name" value="alpha/beta hydrolase"/>
    <property type="match status" value="1"/>
</dbReference>
<name>A0ABT6KRI6_9MICO</name>
<comment type="caution">
    <text evidence="1">The sequence shown here is derived from an EMBL/GenBank/DDBJ whole genome shotgun (WGS) entry which is preliminary data.</text>
</comment>
<dbReference type="InterPro" id="IPR029058">
    <property type="entry name" value="AB_hydrolase_fold"/>
</dbReference>
<dbReference type="SUPFAM" id="SSF53474">
    <property type="entry name" value="alpha/beta-Hydrolases"/>
    <property type="match status" value="1"/>
</dbReference>
<reference evidence="1 2" key="1">
    <citation type="submission" date="2023-04" db="EMBL/GenBank/DDBJ databases">
        <title>Genome Encyclopedia of Bacteria and Archaea VI: Functional Genomics of Type Strains.</title>
        <authorList>
            <person name="Whitman W."/>
        </authorList>
    </citation>
    <scope>NUCLEOTIDE SEQUENCE [LARGE SCALE GENOMIC DNA]</scope>
    <source>
        <strain evidence="1 2">SG_E_30_P1</strain>
    </source>
</reference>
<keyword evidence="2" id="KW-1185">Reference proteome</keyword>
<sequence length="464" mass="47645">MSDVVHVSGGTAAVETESLVALADRLWVLADEAVAIRVDLDFATTVIDTSPSGAPAAAMRAAQELERARIALHLVEAEARFLSLGLSAAARGYTVAEDAARWTVGAAVDGWAYSLGLLAPLIAGPFLVAGGALLLASPEQRNAVLSNPTVIRAIRAITMGADDAILARLGVPPGLVALLGDQGLGITGVPFAASAVAAFGRPLGLLQESPVRVTDARPSPRVPLATPATFSDRFSRIPISSEDDGAQVRIETYEMPDGTRRYEVYVGATVDFDPAAVGEPFDMASNISNAMGAGSGSYDAVLAAMAEAGIRPDDEVQFTGYSQGAATAAHLATSGGFNTQGLVTFGGATGQIPIPDTVNAVIVEHTDDPVAALGGAQENTHAVIVERWASAETDFSDAPILPGHQRPGYVETAGLMDGSTQTRLTDAAASLTAFSAGGRLVSSVDYVTARVDAPELKQKVSGPS</sequence>